<sequence>MRRRPVTTRLAFITTASLSVASAVGSVAEAVATHFHYETGAAGHAAAAVIAIWVFDKLNNLIDDKE</sequence>
<dbReference type="RefSeq" id="WP_091245133.1">
    <property type="nucleotide sequence ID" value="NZ_FMCU01000005.1"/>
</dbReference>
<proteinExistence type="predicted"/>
<organism evidence="2 3">
    <name type="scientific">Micromonospora matsumotoense</name>
    <dbReference type="NCBI Taxonomy" id="121616"/>
    <lineage>
        <taxon>Bacteria</taxon>
        <taxon>Bacillati</taxon>
        <taxon>Actinomycetota</taxon>
        <taxon>Actinomycetes</taxon>
        <taxon>Micromonosporales</taxon>
        <taxon>Micromonosporaceae</taxon>
        <taxon>Micromonospora</taxon>
    </lineage>
</organism>
<evidence type="ECO:0000313" key="2">
    <source>
        <dbReference type="EMBL" id="SCF16205.1"/>
    </source>
</evidence>
<protein>
    <recommendedName>
        <fullName evidence="4">Phage r1t holin</fullName>
    </recommendedName>
</protein>
<dbReference type="EMBL" id="FMCU01000005">
    <property type="protein sequence ID" value="SCF16205.1"/>
    <property type="molecule type" value="Genomic_DNA"/>
</dbReference>
<reference evidence="3" key="1">
    <citation type="submission" date="2016-06" db="EMBL/GenBank/DDBJ databases">
        <authorList>
            <person name="Varghese N."/>
            <person name="Submissions Spin"/>
        </authorList>
    </citation>
    <scope>NUCLEOTIDE SEQUENCE [LARGE SCALE GENOMIC DNA]</scope>
    <source>
        <strain evidence="3">DSM 44100</strain>
    </source>
</reference>
<evidence type="ECO:0008006" key="4">
    <source>
        <dbReference type="Google" id="ProtNLM"/>
    </source>
</evidence>
<evidence type="ECO:0000256" key="1">
    <source>
        <dbReference type="SAM" id="SignalP"/>
    </source>
</evidence>
<dbReference type="AlphaFoldDB" id="A0A1C4Y653"/>
<feature type="chain" id="PRO_5039375859" description="Phage r1t holin" evidence="1">
    <location>
        <begin position="22"/>
        <end position="66"/>
    </location>
</feature>
<dbReference type="STRING" id="121616.GA0070216_105403"/>
<name>A0A1C4Y653_9ACTN</name>
<evidence type="ECO:0000313" key="3">
    <source>
        <dbReference type="Proteomes" id="UP000198797"/>
    </source>
</evidence>
<gene>
    <name evidence="2" type="ORF">GA0070216_105403</name>
</gene>
<keyword evidence="1" id="KW-0732">Signal</keyword>
<keyword evidence="3" id="KW-1185">Reference proteome</keyword>
<accession>A0A1C4Y653</accession>
<feature type="signal peptide" evidence="1">
    <location>
        <begin position="1"/>
        <end position="21"/>
    </location>
</feature>
<dbReference type="Proteomes" id="UP000198797">
    <property type="component" value="Unassembled WGS sequence"/>
</dbReference>